<dbReference type="GO" id="GO:0003964">
    <property type="term" value="F:RNA-directed DNA polymerase activity"/>
    <property type="evidence" value="ECO:0007669"/>
    <property type="project" value="UniProtKB-KW"/>
</dbReference>
<proteinExistence type="predicted"/>
<keyword evidence="2" id="KW-0808">Transferase</keyword>
<gene>
    <name evidence="2" type="primary">ORF2_99</name>
    <name evidence="2" type="ORF">g.89142</name>
</gene>
<evidence type="ECO:0000259" key="1">
    <source>
        <dbReference type="PROSITE" id="PS50878"/>
    </source>
</evidence>
<dbReference type="Pfam" id="PF00078">
    <property type="entry name" value="RVT_1"/>
    <property type="match status" value="1"/>
</dbReference>
<dbReference type="PROSITE" id="PS50878">
    <property type="entry name" value="RT_POL"/>
    <property type="match status" value="1"/>
</dbReference>
<organism evidence="2">
    <name type="scientific">Lygus hesperus</name>
    <name type="common">Western plant bug</name>
    <dbReference type="NCBI Taxonomy" id="30085"/>
    <lineage>
        <taxon>Eukaryota</taxon>
        <taxon>Metazoa</taxon>
        <taxon>Ecdysozoa</taxon>
        <taxon>Arthropoda</taxon>
        <taxon>Hexapoda</taxon>
        <taxon>Insecta</taxon>
        <taxon>Pterygota</taxon>
        <taxon>Neoptera</taxon>
        <taxon>Paraneoptera</taxon>
        <taxon>Hemiptera</taxon>
        <taxon>Heteroptera</taxon>
        <taxon>Panheteroptera</taxon>
        <taxon>Cimicomorpha</taxon>
        <taxon>Miridae</taxon>
        <taxon>Mirini</taxon>
        <taxon>Lygus</taxon>
    </lineage>
</organism>
<evidence type="ECO:0000313" key="2">
    <source>
        <dbReference type="EMBL" id="JAQ05925.1"/>
    </source>
</evidence>
<dbReference type="PANTHER" id="PTHR33332">
    <property type="entry name" value="REVERSE TRANSCRIPTASE DOMAIN-CONTAINING PROTEIN"/>
    <property type="match status" value="1"/>
</dbReference>
<sequence>MSQYRPVSLRPTLGKLIEMHVVETFSEYLLANGFIGEEQYAYIPGRGTERCLLDFMDGIYAGVDRGDAVLTVFMDLTKAFDVLQVGTLITLLTEVGVSKNMINWFRSYLEDREMRVKLGGDIGDPMVISNGVQQGSNLGPLLFLVYVRKMKDCLKHCTIHGFADDWEITSTHSNAAIALTHLQEDFGRITKVMHDLGLILNVKKTVLMSFRTPQRENREYEVVAHCCECVNTGQGHGGCQPIRQVKENRYLGMVINETLKWDSHVDRVIARVRRGVGALSLVSRSLSESVRLIVFHAVVQAHLSYGVALYGGAPSSTLEPLNVLQRRGLRAVLGVATGDIHNVELLRMGLGKGVASIRQMRWRSLLACTDDWVGYLAPYCHRRGTRGDGQWFEVPRSRTLIGERARSHLLPKFFNLLGGTRVEGFLRAGWGERKNIIYRLINEY</sequence>
<protein>
    <submittedName>
        <fullName evidence="2">Putative RNA-directed DNA polymerase from transposon X-element</fullName>
    </submittedName>
</protein>
<accession>A0A146LEL7</accession>
<keyword evidence="2" id="KW-0695">RNA-directed DNA polymerase</keyword>
<name>A0A146LEL7_LYGHE</name>
<dbReference type="InterPro" id="IPR000477">
    <property type="entry name" value="RT_dom"/>
</dbReference>
<feature type="domain" description="Reverse transcriptase" evidence="1">
    <location>
        <begin position="1"/>
        <end position="255"/>
    </location>
</feature>
<reference evidence="2" key="1">
    <citation type="journal article" date="2016" name="Gigascience">
        <title>De novo construction of an expanded transcriptome assembly for the western tarnished plant bug, Lygus hesperus.</title>
        <authorList>
            <person name="Tassone E.E."/>
            <person name="Geib S.M."/>
            <person name="Hall B."/>
            <person name="Fabrick J.A."/>
            <person name="Brent C.S."/>
            <person name="Hull J.J."/>
        </authorList>
    </citation>
    <scope>NUCLEOTIDE SEQUENCE</scope>
</reference>
<keyword evidence="2" id="KW-0548">Nucleotidyltransferase</keyword>
<dbReference type="AlphaFoldDB" id="A0A146LEL7"/>
<dbReference type="EMBL" id="GDHC01012704">
    <property type="protein sequence ID" value="JAQ05925.1"/>
    <property type="molecule type" value="Transcribed_RNA"/>
</dbReference>